<feature type="compositionally biased region" description="Basic and acidic residues" evidence="5">
    <location>
        <begin position="188"/>
        <end position="216"/>
    </location>
</feature>
<dbReference type="Pfam" id="PF07516">
    <property type="entry name" value="SecA_SW"/>
    <property type="match status" value="1"/>
</dbReference>
<evidence type="ECO:0000256" key="1">
    <source>
        <dbReference type="ARBA" id="ARBA00001947"/>
    </source>
</evidence>
<protein>
    <submittedName>
        <fullName evidence="7">Protein translocase subunit SecA</fullName>
    </submittedName>
</protein>
<dbReference type="InterPro" id="IPR004027">
    <property type="entry name" value="SEC_C_motif"/>
</dbReference>
<dbReference type="EMBL" id="LCEK01000069">
    <property type="protein sequence ID" value="KKS70085.1"/>
    <property type="molecule type" value="Genomic_DNA"/>
</dbReference>
<comment type="cofactor">
    <cofactor evidence="1">
        <name>Zn(2+)</name>
        <dbReference type="ChEBI" id="CHEBI:29105"/>
    </cofactor>
</comment>
<dbReference type="Pfam" id="PF02810">
    <property type="entry name" value="SEC-C"/>
    <property type="match status" value="1"/>
</dbReference>
<dbReference type="PANTHER" id="PTHR30612:SF0">
    <property type="entry name" value="CHLOROPLAST PROTEIN-TRANSPORTING ATPASE"/>
    <property type="match status" value="1"/>
</dbReference>
<dbReference type="PANTHER" id="PTHR30612">
    <property type="entry name" value="SECA INNER MEMBRANE COMPONENT OF SEC PROTEIN SECRETION SYSTEM"/>
    <property type="match status" value="1"/>
</dbReference>
<dbReference type="InterPro" id="IPR011116">
    <property type="entry name" value="SecA_Wing/Scaffold"/>
</dbReference>
<keyword evidence="2" id="KW-0963">Cytoplasm</keyword>
<dbReference type="Gene3D" id="3.10.450.50">
    <property type="match status" value="1"/>
</dbReference>
<comment type="caution">
    <text evidence="7">The sequence shown here is derived from an EMBL/GenBank/DDBJ whole genome shotgun (WGS) entry which is preliminary data.</text>
</comment>
<dbReference type="PATRIC" id="fig|1619052.3.peg.1080"/>
<name>A0A0G1B9R5_9BACT</name>
<dbReference type="GO" id="GO:0046872">
    <property type="term" value="F:metal ion binding"/>
    <property type="evidence" value="ECO:0007669"/>
    <property type="project" value="UniProtKB-KW"/>
</dbReference>
<dbReference type="SUPFAM" id="SSF81886">
    <property type="entry name" value="Helical scaffold and wing domains of SecA"/>
    <property type="match status" value="1"/>
</dbReference>
<dbReference type="Gene3D" id="1.10.3060.10">
    <property type="entry name" value="Helical scaffold and wing domains of SecA"/>
    <property type="match status" value="1"/>
</dbReference>
<dbReference type="InterPro" id="IPR000185">
    <property type="entry name" value="SecA"/>
</dbReference>
<evidence type="ECO:0000313" key="8">
    <source>
        <dbReference type="Proteomes" id="UP000033867"/>
    </source>
</evidence>
<evidence type="ECO:0000256" key="3">
    <source>
        <dbReference type="ARBA" id="ARBA00022723"/>
    </source>
</evidence>
<dbReference type="Proteomes" id="UP000033867">
    <property type="component" value="Unassembled WGS sequence"/>
</dbReference>
<dbReference type="GO" id="GO:0005524">
    <property type="term" value="F:ATP binding"/>
    <property type="evidence" value="ECO:0007669"/>
    <property type="project" value="InterPro"/>
</dbReference>
<evidence type="ECO:0000313" key="7">
    <source>
        <dbReference type="EMBL" id="KKS70085.1"/>
    </source>
</evidence>
<keyword evidence="4" id="KW-0862">Zinc</keyword>
<reference evidence="7 8" key="1">
    <citation type="journal article" date="2015" name="Nature">
        <title>rRNA introns, odd ribosomes, and small enigmatic genomes across a large radiation of phyla.</title>
        <authorList>
            <person name="Brown C.T."/>
            <person name="Hug L.A."/>
            <person name="Thomas B.C."/>
            <person name="Sharon I."/>
            <person name="Castelle C.J."/>
            <person name="Singh A."/>
            <person name="Wilkins M.J."/>
            <person name="Williams K.H."/>
            <person name="Banfield J.F."/>
        </authorList>
    </citation>
    <scope>NUCLEOTIDE SEQUENCE [LARGE SCALE GENOMIC DNA]</scope>
</reference>
<evidence type="ECO:0000259" key="6">
    <source>
        <dbReference type="Pfam" id="PF07516"/>
    </source>
</evidence>
<dbReference type="AlphaFoldDB" id="A0A0G1B9R5"/>
<feature type="region of interest" description="Disordered" evidence="5">
    <location>
        <begin position="188"/>
        <end position="226"/>
    </location>
</feature>
<keyword evidence="3" id="KW-0479">Metal-binding</keyword>
<dbReference type="GO" id="GO:0017038">
    <property type="term" value="P:protein import"/>
    <property type="evidence" value="ECO:0007669"/>
    <property type="project" value="InterPro"/>
</dbReference>
<dbReference type="GO" id="GO:0006605">
    <property type="term" value="P:protein targeting"/>
    <property type="evidence" value="ECO:0007669"/>
    <property type="project" value="InterPro"/>
</dbReference>
<dbReference type="GO" id="GO:0016020">
    <property type="term" value="C:membrane"/>
    <property type="evidence" value="ECO:0007669"/>
    <property type="project" value="InterPro"/>
</dbReference>
<evidence type="ECO:0000256" key="4">
    <source>
        <dbReference type="ARBA" id="ARBA00022833"/>
    </source>
</evidence>
<accession>A0A0G1B9R5</accession>
<feature type="domain" description="SecA Wing/Scaffold" evidence="6">
    <location>
        <begin position="31"/>
        <end position="170"/>
    </location>
</feature>
<gene>
    <name evidence="7" type="ORF">UV42_C0069G0008</name>
</gene>
<proteinExistence type="predicted"/>
<dbReference type="InterPro" id="IPR036266">
    <property type="entry name" value="SecA_Wing/Scaffold_sf"/>
</dbReference>
<evidence type="ECO:0000256" key="2">
    <source>
        <dbReference type="ARBA" id="ARBA00022490"/>
    </source>
</evidence>
<organism evidence="7 8">
    <name type="scientific">Candidatus Magasanikbacteria bacterium GW2011_GWE2_42_7</name>
    <dbReference type="NCBI Taxonomy" id="1619052"/>
    <lineage>
        <taxon>Bacteria</taxon>
        <taxon>Candidatus Magasanikiibacteriota</taxon>
    </lineage>
</organism>
<evidence type="ECO:0000256" key="5">
    <source>
        <dbReference type="SAM" id="MobiDB-lite"/>
    </source>
</evidence>
<sequence>MEDAAKKNNLKGQIDDRFIIAERKAEEVTKQISIILSLSEEEKQKMFRLGEGNGHGKLEDVELRDAIVEFLLEKARQTYVSLEQKVATTVGGVEDSEKVVRSMEKALLLRAIDTLWVEHLESVAHVRQGIGLQGYGQRDPLVEYKKETFFLFNDMLANIQKEVVYSFFKLNIGLDLAPSIMSSDKMTLEGAKKDMSEQGEHIEKKERDETGEKVGRNDPCTCGSGKKYKKCHGK</sequence>
<dbReference type="GO" id="GO:0006886">
    <property type="term" value="P:intracellular protein transport"/>
    <property type="evidence" value="ECO:0007669"/>
    <property type="project" value="InterPro"/>
</dbReference>